<reference evidence="1 2" key="1">
    <citation type="journal article" date="2011" name="EMBO J.">
        <title>Structural diversity of bacterial flagellar motors.</title>
        <authorList>
            <person name="Chen S."/>
            <person name="Beeby M."/>
            <person name="Murphy G.E."/>
            <person name="Leadbetter J.R."/>
            <person name="Hendrixson D.R."/>
            <person name="Briegel A."/>
            <person name="Li Z."/>
            <person name="Shi J."/>
            <person name="Tocheva E.I."/>
            <person name="Muller A."/>
            <person name="Dobro M.J."/>
            <person name="Jensen G.J."/>
        </authorList>
    </citation>
    <scope>NUCLEOTIDE SEQUENCE [LARGE SCALE GENOMIC DNA]</scope>
    <source>
        <strain evidence="1 2">DSM 6540</strain>
    </source>
</reference>
<evidence type="ECO:0000313" key="2">
    <source>
        <dbReference type="Proteomes" id="UP000003240"/>
    </source>
</evidence>
<dbReference type="AlphaFoldDB" id="F7NLX7"/>
<accession>F7NLX7</accession>
<proteinExistence type="predicted"/>
<sequence length="150" mass="17736">MGVGQLFRTDFVREKGYLFQEQRTSNDLLFVFSAITDAKRITILDEILVHQRRDVSSSLSVTREKSWDCFYYALIVLREHLQRMGSFERFERDYIDYALHFSLWNINSIKGFAYEKLYNKLKSEWFKDWALSGLMPNALNLKVSISNTAI</sequence>
<protein>
    <submittedName>
        <fullName evidence="1">Uncharacterized protein</fullName>
    </submittedName>
</protein>
<dbReference type="Proteomes" id="UP000003240">
    <property type="component" value="Unassembled WGS sequence"/>
</dbReference>
<dbReference type="EMBL" id="AFGF01000157">
    <property type="protein sequence ID" value="EGO62903.1"/>
    <property type="molecule type" value="Genomic_DNA"/>
</dbReference>
<keyword evidence="2" id="KW-1185">Reference proteome</keyword>
<comment type="caution">
    <text evidence="1">The sequence shown here is derived from an EMBL/GenBank/DDBJ whole genome shotgun (WGS) entry which is preliminary data.</text>
</comment>
<dbReference type="eggNOG" id="COG1216">
    <property type="taxonomic scope" value="Bacteria"/>
</dbReference>
<organism evidence="1 2">
    <name type="scientific">Acetonema longum DSM 6540</name>
    <dbReference type="NCBI Taxonomy" id="1009370"/>
    <lineage>
        <taxon>Bacteria</taxon>
        <taxon>Bacillati</taxon>
        <taxon>Bacillota</taxon>
        <taxon>Negativicutes</taxon>
        <taxon>Acetonemataceae</taxon>
        <taxon>Acetonema</taxon>
    </lineage>
</organism>
<dbReference type="STRING" id="1009370.ALO_15517"/>
<name>F7NLX7_9FIRM</name>
<gene>
    <name evidence="1" type="ORF">ALO_15517</name>
</gene>
<evidence type="ECO:0000313" key="1">
    <source>
        <dbReference type="EMBL" id="EGO62903.1"/>
    </source>
</evidence>